<accession>A0ACC2E0M5</accession>
<sequence length="1114" mass="120541">MLNLGASLRKLHMFWLLFLAPMLLFLANGLDNDTAALQDFRKGVTEDPLGYISSTWHENSSDSSGCPSGWYGVSCSNGRVRGLHLGALNLSGEIGVGTLGALSELSSLILFSNFFSGSLPEDLGSLSTLQEMDLSDNHFNGSIPSSLGNLQNLVNLTLAGNELDGKIPDMFQNMTSLVLLDLSKNPLSGVIPETLTLLPQLSTLNLSWNQLTGILPKSLGSLQQLRILDLSHNNISGSIDPALLNLDKLIYVDFSSNDLSGPLPWQQTVPSFIDIVHVNLSHNRLSGPLAPAISASIFANQLQILDVNSNQLSGELPSFEFVFALRVLKLQNNLFSGAVPPALLAADSSVLEDIDISMNNLSGKLGNITAKNLLSLNLSDNLLSGVLPMKLGSCATVDLSTNLFSGDLSGMKSWPDSLEILDLSHNFLTENIPDQTAQLLRLIFLNLSHNGLSGSIPYSFGLYQKLTALDLTANQLTGVVPTSLFHSLALTDLRLAHNLLNGTIVLDSGYSADSVPTQQIAPLANFTPLASSMYSPLVVLDLSWNDLNGSIPLEIASLTTLEVVDLRRNELTGTISAQFSQLPNLRSLDLSYNQLMGELPSGLPLTLEALNVSYNHFSGHIPPNLQLRFPLSSFFPGNSGLSLTGGPVSPPPNTEGKRKINASALKGGLIGGGTALAVLICIVGLFMYKKTISWSHRKVRTPEFLVINKEFDQEAGITNSPHKPDYGQPSDMVAVPAATMRFSREQLLSPENGTSSDTKDTDSTEKIAQADPSPSRKPFTSFIPTLKQGESSSSVEPSTVLKVRSPEKLAGDLFLVDNNISFTAEELSRAPAEVLGRSSHGTSYKATLDNGHVLAVKWLREGLVKSKKDFTKQARKYANIRHPNVMPLRGYYWGPREHEKLVVSDFVSSGSLAGRLSERAGRRFSPLNWLQRLRIAVDIARGISYLHSEHRLPHGNLKATNVLLNGPDLDGRISDYGLHLLMTGSGTANQITNAGALGYRAPELGIARMPKPSLKADVYAFGVILLELLTGKGAGDIIPASSGTVDLPDWVRLQVSDGRSSDCFDRTFENFDENEDYPKGLQEVLEIALKCLSSPTTRPNIKRVYEELVAIKSE</sequence>
<evidence type="ECO:0000313" key="2">
    <source>
        <dbReference type="Proteomes" id="UP001162992"/>
    </source>
</evidence>
<organism evidence="1 2">
    <name type="scientific">Diphasiastrum complanatum</name>
    <name type="common">Issler's clubmoss</name>
    <name type="synonym">Lycopodium complanatum</name>
    <dbReference type="NCBI Taxonomy" id="34168"/>
    <lineage>
        <taxon>Eukaryota</taxon>
        <taxon>Viridiplantae</taxon>
        <taxon>Streptophyta</taxon>
        <taxon>Embryophyta</taxon>
        <taxon>Tracheophyta</taxon>
        <taxon>Lycopodiopsida</taxon>
        <taxon>Lycopodiales</taxon>
        <taxon>Lycopodiaceae</taxon>
        <taxon>Lycopodioideae</taxon>
        <taxon>Diphasiastrum</taxon>
    </lineage>
</organism>
<evidence type="ECO:0000313" key="1">
    <source>
        <dbReference type="EMBL" id="KAJ7560143.1"/>
    </source>
</evidence>
<name>A0ACC2E0M5_DIPCM</name>
<dbReference type="EMBL" id="CM055095">
    <property type="protein sequence ID" value="KAJ7560143.1"/>
    <property type="molecule type" value="Genomic_DNA"/>
</dbReference>
<reference evidence="2" key="1">
    <citation type="journal article" date="2024" name="Proc. Natl. Acad. Sci. U.S.A.">
        <title>Extraordinary preservation of gene collinearity over three hundred million years revealed in homosporous lycophytes.</title>
        <authorList>
            <person name="Li C."/>
            <person name="Wickell D."/>
            <person name="Kuo L.Y."/>
            <person name="Chen X."/>
            <person name="Nie B."/>
            <person name="Liao X."/>
            <person name="Peng D."/>
            <person name="Ji J."/>
            <person name="Jenkins J."/>
            <person name="Williams M."/>
            <person name="Shu S."/>
            <person name="Plott C."/>
            <person name="Barry K."/>
            <person name="Rajasekar S."/>
            <person name="Grimwood J."/>
            <person name="Han X."/>
            <person name="Sun S."/>
            <person name="Hou Z."/>
            <person name="He W."/>
            <person name="Dai G."/>
            <person name="Sun C."/>
            <person name="Schmutz J."/>
            <person name="Leebens-Mack J.H."/>
            <person name="Li F.W."/>
            <person name="Wang L."/>
        </authorList>
    </citation>
    <scope>NUCLEOTIDE SEQUENCE [LARGE SCALE GENOMIC DNA]</scope>
    <source>
        <strain evidence="2">cv. PW_Plant_1</strain>
    </source>
</reference>
<proteinExistence type="predicted"/>
<keyword evidence="2" id="KW-1185">Reference proteome</keyword>
<gene>
    <name evidence="1" type="ORF">O6H91_04G115900</name>
</gene>
<comment type="caution">
    <text evidence="1">The sequence shown here is derived from an EMBL/GenBank/DDBJ whole genome shotgun (WGS) entry which is preliminary data.</text>
</comment>
<dbReference type="Proteomes" id="UP001162992">
    <property type="component" value="Chromosome 4"/>
</dbReference>
<protein>
    <submittedName>
        <fullName evidence="1">Uncharacterized protein</fullName>
    </submittedName>
</protein>